<feature type="domain" description="Zn(2)-C6 fungal-type" evidence="8">
    <location>
        <begin position="76"/>
        <end position="105"/>
    </location>
</feature>
<dbReference type="GO" id="GO:0006351">
    <property type="term" value="P:DNA-templated transcription"/>
    <property type="evidence" value="ECO:0007669"/>
    <property type="project" value="InterPro"/>
</dbReference>
<dbReference type="RefSeq" id="XP_056042051.1">
    <property type="nucleotide sequence ID" value="XM_056188146.1"/>
</dbReference>
<dbReference type="Gene3D" id="4.10.240.10">
    <property type="entry name" value="Zn(2)-C6 fungal-type DNA-binding domain"/>
    <property type="match status" value="1"/>
</dbReference>
<dbReference type="Pfam" id="PF00172">
    <property type="entry name" value="Zn_clus"/>
    <property type="match status" value="1"/>
</dbReference>
<dbReference type="SMART" id="SM00906">
    <property type="entry name" value="Fungal_trans"/>
    <property type="match status" value="1"/>
</dbReference>
<dbReference type="InterPro" id="IPR036864">
    <property type="entry name" value="Zn2-C6_fun-type_DNA-bd_sf"/>
</dbReference>
<comment type="subcellular location">
    <subcellularLocation>
        <location evidence="1">Nucleus</location>
    </subcellularLocation>
</comment>
<dbReference type="PANTHER" id="PTHR47540">
    <property type="entry name" value="THIAMINE REPRESSIBLE GENES REGULATORY PROTEIN THI5"/>
    <property type="match status" value="1"/>
</dbReference>
<keyword evidence="5" id="KW-0804">Transcription</keyword>
<evidence type="ECO:0000256" key="1">
    <source>
        <dbReference type="ARBA" id="ARBA00004123"/>
    </source>
</evidence>
<dbReference type="GO" id="GO:0043565">
    <property type="term" value="F:sequence-specific DNA binding"/>
    <property type="evidence" value="ECO:0007669"/>
    <property type="project" value="TreeGrafter"/>
</dbReference>
<dbReference type="EMBL" id="JARPMG010000008">
    <property type="protein sequence ID" value="KAJ8098601.1"/>
    <property type="molecule type" value="Genomic_DNA"/>
</dbReference>
<name>A0AAD7QPK8_9ASCO</name>
<dbReference type="CDD" id="cd00067">
    <property type="entry name" value="GAL4"/>
    <property type="match status" value="1"/>
</dbReference>
<protein>
    <recommendedName>
        <fullName evidence="8">Zn(2)-C6 fungal-type domain-containing protein</fullName>
    </recommendedName>
</protein>
<organism evidence="9 10">
    <name type="scientific">Lipomyces tetrasporus</name>
    <dbReference type="NCBI Taxonomy" id="54092"/>
    <lineage>
        <taxon>Eukaryota</taxon>
        <taxon>Fungi</taxon>
        <taxon>Dikarya</taxon>
        <taxon>Ascomycota</taxon>
        <taxon>Saccharomycotina</taxon>
        <taxon>Lipomycetes</taxon>
        <taxon>Lipomycetales</taxon>
        <taxon>Lipomycetaceae</taxon>
        <taxon>Lipomyces</taxon>
    </lineage>
</organism>
<evidence type="ECO:0000259" key="8">
    <source>
        <dbReference type="PROSITE" id="PS50048"/>
    </source>
</evidence>
<keyword evidence="10" id="KW-1185">Reference proteome</keyword>
<evidence type="ECO:0000256" key="4">
    <source>
        <dbReference type="ARBA" id="ARBA00023125"/>
    </source>
</evidence>
<dbReference type="CDD" id="cd12148">
    <property type="entry name" value="fungal_TF_MHR"/>
    <property type="match status" value="1"/>
</dbReference>
<feature type="region of interest" description="Disordered" evidence="7">
    <location>
        <begin position="24"/>
        <end position="49"/>
    </location>
</feature>
<dbReference type="AlphaFoldDB" id="A0AAD7QPK8"/>
<feature type="region of interest" description="Disordered" evidence="7">
    <location>
        <begin position="164"/>
        <end position="240"/>
    </location>
</feature>
<evidence type="ECO:0000256" key="3">
    <source>
        <dbReference type="ARBA" id="ARBA00023015"/>
    </source>
</evidence>
<keyword evidence="4" id="KW-0238">DNA-binding</keyword>
<dbReference type="GeneID" id="80883312"/>
<keyword evidence="6" id="KW-0539">Nucleus</keyword>
<dbReference type="InterPro" id="IPR001138">
    <property type="entry name" value="Zn2Cys6_DnaBD"/>
</dbReference>
<dbReference type="InterPro" id="IPR051711">
    <property type="entry name" value="Stress_Response_Reg"/>
</dbReference>
<gene>
    <name evidence="9" type="ORF">POJ06DRAFT_257472</name>
</gene>
<evidence type="ECO:0000256" key="7">
    <source>
        <dbReference type="SAM" id="MobiDB-lite"/>
    </source>
</evidence>
<dbReference type="GO" id="GO:0005634">
    <property type="term" value="C:nucleus"/>
    <property type="evidence" value="ECO:0007669"/>
    <property type="project" value="UniProtKB-SubCell"/>
</dbReference>
<sequence>MESVTPPGGIAALDSIAGGLTVSVSPALPSPPSLSTKRRRPLSSSMSPPVMGRAVSVLVAAATNGSKRPRKNSTRACDACKARKVRCDGTQPCGRCTKFHASCTYESKYTRGSLVTPMRSSAVQTDSMDIQLPPIISASTVRRPENLDGQGDANRMCAILDGQGAPSSGCSSSRDREPPELFLGGPFSPLDPQVTATDGPTLSESSRMGTPGRNTATSPTESEWRNSDSSYPSTRLSQTPLERDDDQQFWFSESPMGEVDSKYLALPSKKLARKLVSWYFDNGCPTYRILHRPVLEEWVDSGFHAEPSPFDLDGSAEVEPVARRTLEYDRIRRRLLNDRCISALIFSVWAMGSQFPVGSCPANAENWKAVRYRSQQYLLIAQNELRNEQSSPDTLIRLQAQFVMCQYLLTTSRVKEAWDLLVTVKNIANNLDLNRRVRTYSYARPSRDRLGLELRKRAFWAIYTLESYMCTMLGKTLTWAEEDITTDWPAIARFSLLQHVSDTDGEAAADAIAAMDIGDSRSQPSLMYSPIAHAKISRIVRLALRKLYRDMPGDNQEGVIDDLARQVREWEESLPTFLRLNSQTGGLRLPYSRQVDVIHLAHAHALILIYRPSLNLMDGLLRQTDVTATLADVSARKRAQQSKCLEVAMGVAEMDGFANISGSNWFIAYVAFCAVTVMFVYLTHHPLSPDRHLILQRARKLCDLEMSLSGQSNMAKRYVSALKALWHQVRKYLRIGAHSFSSSQSLDSSIAAASPRVGHASASMSVTASATLQSSSTPRGTVPSLAQVSREMSFHGVEVQPGLGRADPWESGLIAEMHPAGYPGLTDSNMPVSSALTDPTASTTVGTGSEDKSSEDELGRILFGDLLGTLSESFQEFDSAASAGFGQ</sequence>
<dbReference type="PANTHER" id="PTHR47540:SF2">
    <property type="entry name" value="ZN(II)2CYS6 TRANSCRIPTION FACTOR (EUROFUNG)"/>
    <property type="match status" value="1"/>
</dbReference>
<dbReference type="GO" id="GO:0008270">
    <property type="term" value="F:zinc ion binding"/>
    <property type="evidence" value="ECO:0007669"/>
    <property type="project" value="InterPro"/>
</dbReference>
<evidence type="ECO:0000256" key="6">
    <source>
        <dbReference type="ARBA" id="ARBA00023242"/>
    </source>
</evidence>
<reference evidence="9" key="1">
    <citation type="submission" date="2023-03" db="EMBL/GenBank/DDBJ databases">
        <title>Near-Complete genome sequence of Lipomyces tetrasporous NRRL Y-64009, an oleaginous yeast capable of growing on lignocellulosic hydrolysates.</title>
        <authorList>
            <consortium name="Lawrence Berkeley National Laboratory"/>
            <person name="Jagtap S.S."/>
            <person name="Liu J.-J."/>
            <person name="Walukiewicz H.E."/>
            <person name="Pangilinan J."/>
            <person name="Lipzen A."/>
            <person name="Ahrendt S."/>
            <person name="Koriabine M."/>
            <person name="Cobaugh K."/>
            <person name="Salamov A."/>
            <person name="Yoshinaga Y."/>
            <person name="Ng V."/>
            <person name="Daum C."/>
            <person name="Grigoriev I.V."/>
            <person name="Slininger P.J."/>
            <person name="Dien B.S."/>
            <person name="Jin Y.-S."/>
            <person name="Rao C.V."/>
        </authorList>
    </citation>
    <scope>NUCLEOTIDE SEQUENCE</scope>
    <source>
        <strain evidence="9">NRRL Y-64009</strain>
    </source>
</reference>
<proteinExistence type="predicted"/>
<dbReference type="GO" id="GO:0000981">
    <property type="term" value="F:DNA-binding transcription factor activity, RNA polymerase II-specific"/>
    <property type="evidence" value="ECO:0007669"/>
    <property type="project" value="InterPro"/>
</dbReference>
<feature type="compositionally biased region" description="Polar residues" evidence="7">
    <location>
        <begin position="826"/>
        <end position="847"/>
    </location>
</feature>
<comment type="caution">
    <text evidence="9">The sequence shown here is derived from an EMBL/GenBank/DDBJ whole genome shotgun (WGS) entry which is preliminary data.</text>
</comment>
<dbReference type="SMART" id="SM00066">
    <property type="entry name" value="GAL4"/>
    <property type="match status" value="1"/>
</dbReference>
<evidence type="ECO:0000256" key="2">
    <source>
        <dbReference type="ARBA" id="ARBA00022723"/>
    </source>
</evidence>
<evidence type="ECO:0000256" key="5">
    <source>
        <dbReference type="ARBA" id="ARBA00023163"/>
    </source>
</evidence>
<keyword evidence="2" id="KW-0479">Metal-binding</keyword>
<feature type="region of interest" description="Disordered" evidence="7">
    <location>
        <begin position="822"/>
        <end position="857"/>
    </location>
</feature>
<dbReference type="Proteomes" id="UP001217417">
    <property type="component" value="Unassembled WGS sequence"/>
</dbReference>
<dbReference type="InterPro" id="IPR007219">
    <property type="entry name" value="XnlR_reg_dom"/>
</dbReference>
<evidence type="ECO:0000313" key="9">
    <source>
        <dbReference type="EMBL" id="KAJ8098601.1"/>
    </source>
</evidence>
<dbReference type="PROSITE" id="PS00463">
    <property type="entry name" value="ZN2_CY6_FUNGAL_1"/>
    <property type="match status" value="1"/>
</dbReference>
<dbReference type="Pfam" id="PF04082">
    <property type="entry name" value="Fungal_trans"/>
    <property type="match status" value="1"/>
</dbReference>
<feature type="compositionally biased region" description="Polar residues" evidence="7">
    <location>
        <begin position="194"/>
        <end position="240"/>
    </location>
</feature>
<evidence type="ECO:0000313" key="10">
    <source>
        <dbReference type="Proteomes" id="UP001217417"/>
    </source>
</evidence>
<dbReference type="GO" id="GO:0045944">
    <property type="term" value="P:positive regulation of transcription by RNA polymerase II"/>
    <property type="evidence" value="ECO:0007669"/>
    <property type="project" value="TreeGrafter"/>
</dbReference>
<accession>A0AAD7QPK8</accession>
<dbReference type="SUPFAM" id="SSF57701">
    <property type="entry name" value="Zn2/Cys6 DNA-binding domain"/>
    <property type="match status" value="1"/>
</dbReference>
<keyword evidence="3" id="KW-0805">Transcription regulation</keyword>
<dbReference type="PROSITE" id="PS50048">
    <property type="entry name" value="ZN2_CY6_FUNGAL_2"/>
    <property type="match status" value="1"/>
</dbReference>